<dbReference type="Proteomes" id="UP001346149">
    <property type="component" value="Unassembled WGS sequence"/>
</dbReference>
<dbReference type="EMBL" id="JAXQNO010000021">
    <property type="protein sequence ID" value="KAK4769334.1"/>
    <property type="molecule type" value="Genomic_DNA"/>
</dbReference>
<proteinExistence type="predicted"/>
<dbReference type="AlphaFoldDB" id="A0AAN7KQX1"/>
<gene>
    <name evidence="1" type="ORF">SAY86_027484</name>
</gene>
<keyword evidence="2" id="KW-1185">Reference proteome</keyword>
<evidence type="ECO:0000313" key="2">
    <source>
        <dbReference type="Proteomes" id="UP001346149"/>
    </source>
</evidence>
<reference evidence="1 2" key="1">
    <citation type="journal article" date="2023" name="Hortic Res">
        <title>Pangenome of water caltrop reveals structural variations and asymmetric subgenome divergence after allopolyploidization.</title>
        <authorList>
            <person name="Zhang X."/>
            <person name="Chen Y."/>
            <person name="Wang L."/>
            <person name="Yuan Y."/>
            <person name="Fang M."/>
            <person name="Shi L."/>
            <person name="Lu R."/>
            <person name="Comes H.P."/>
            <person name="Ma Y."/>
            <person name="Chen Y."/>
            <person name="Huang G."/>
            <person name="Zhou Y."/>
            <person name="Zheng Z."/>
            <person name="Qiu Y."/>
        </authorList>
    </citation>
    <scope>NUCLEOTIDE SEQUENCE [LARGE SCALE GENOMIC DNA]</scope>
    <source>
        <strain evidence="1">F231</strain>
    </source>
</reference>
<name>A0AAN7KQX1_TRANT</name>
<comment type="caution">
    <text evidence="1">The sequence shown here is derived from an EMBL/GenBank/DDBJ whole genome shotgun (WGS) entry which is preliminary data.</text>
</comment>
<protein>
    <submittedName>
        <fullName evidence="1">Uncharacterized protein</fullName>
    </submittedName>
</protein>
<evidence type="ECO:0000313" key="1">
    <source>
        <dbReference type="EMBL" id="KAK4769334.1"/>
    </source>
</evidence>
<organism evidence="1 2">
    <name type="scientific">Trapa natans</name>
    <name type="common">Water chestnut</name>
    <dbReference type="NCBI Taxonomy" id="22666"/>
    <lineage>
        <taxon>Eukaryota</taxon>
        <taxon>Viridiplantae</taxon>
        <taxon>Streptophyta</taxon>
        <taxon>Embryophyta</taxon>
        <taxon>Tracheophyta</taxon>
        <taxon>Spermatophyta</taxon>
        <taxon>Magnoliopsida</taxon>
        <taxon>eudicotyledons</taxon>
        <taxon>Gunneridae</taxon>
        <taxon>Pentapetalae</taxon>
        <taxon>rosids</taxon>
        <taxon>malvids</taxon>
        <taxon>Myrtales</taxon>
        <taxon>Lythraceae</taxon>
        <taxon>Trapa</taxon>
    </lineage>
</organism>
<accession>A0AAN7KQX1</accession>
<sequence>MQASPRHLLSLDILACAHPPPSTKKKREEIAICLFLIYALCLRCSAQCDIRKGRPIGNCVLCCMDLKEQIPHCVKSATDLHLIPSMSGSLGKVVVWKENIQLIVNYPLVDQKKLSNLWSIIPFLRLDVQ</sequence>